<reference evidence="5" key="1">
    <citation type="journal article" date="2020" name="Stud. Mycol.">
        <title>101 Dothideomycetes genomes: a test case for predicting lifestyles and emergence of pathogens.</title>
        <authorList>
            <person name="Haridas S."/>
            <person name="Albert R."/>
            <person name="Binder M."/>
            <person name="Bloem J."/>
            <person name="Labutti K."/>
            <person name="Salamov A."/>
            <person name="Andreopoulos B."/>
            <person name="Baker S."/>
            <person name="Barry K."/>
            <person name="Bills G."/>
            <person name="Bluhm B."/>
            <person name="Cannon C."/>
            <person name="Castanera R."/>
            <person name="Culley D."/>
            <person name="Daum C."/>
            <person name="Ezra D."/>
            <person name="Gonzalez J."/>
            <person name="Henrissat B."/>
            <person name="Kuo A."/>
            <person name="Liang C."/>
            <person name="Lipzen A."/>
            <person name="Lutzoni F."/>
            <person name="Magnuson J."/>
            <person name="Mondo S."/>
            <person name="Nolan M."/>
            <person name="Ohm R."/>
            <person name="Pangilinan J."/>
            <person name="Park H.-J."/>
            <person name="Ramirez L."/>
            <person name="Alfaro M."/>
            <person name="Sun H."/>
            <person name="Tritt A."/>
            <person name="Yoshinaga Y."/>
            <person name="Zwiers L.-H."/>
            <person name="Turgeon B."/>
            <person name="Goodwin S."/>
            <person name="Spatafora J."/>
            <person name="Crous P."/>
            <person name="Grigoriev I."/>
        </authorList>
    </citation>
    <scope>NUCLEOTIDE SEQUENCE</scope>
    <source>
        <strain evidence="5">CBS 262.69</strain>
    </source>
</reference>
<dbReference type="InterPro" id="IPR020843">
    <property type="entry name" value="ER"/>
</dbReference>
<dbReference type="AlphaFoldDB" id="A0A6G1I4M6"/>
<dbReference type="Pfam" id="PF00107">
    <property type="entry name" value="ADH_zinc_N"/>
    <property type="match status" value="1"/>
</dbReference>
<dbReference type="OrthoDB" id="48317at2759"/>
<proteinExistence type="inferred from homology"/>
<dbReference type="SUPFAM" id="SSF51735">
    <property type="entry name" value="NAD(P)-binding Rossmann-fold domains"/>
    <property type="match status" value="1"/>
</dbReference>
<dbReference type="PANTHER" id="PTHR45348">
    <property type="entry name" value="HYPOTHETICAL OXIDOREDUCTASE (EUROFUNG)"/>
    <property type="match status" value="1"/>
</dbReference>
<accession>A0A6G1I4M6</accession>
<dbReference type="GO" id="GO:0016651">
    <property type="term" value="F:oxidoreductase activity, acting on NAD(P)H"/>
    <property type="evidence" value="ECO:0007669"/>
    <property type="project" value="InterPro"/>
</dbReference>
<dbReference type="Pfam" id="PF08240">
    <property type="entry name" value="ADH_N"/>
    <property type="match status" value="1"/>
</dbReference>
<dbReference type="Gene3D" id="3.90.180.10">
    <property type="entry name" value="Medium-chain alcohol dehydrogenases, catalytic domain"/>
    <property type="match status" value="1"/>
</dbReference>
<dbReference type="SUPFAM" id="SSF50129">
    <property type="entry name" value="GroES-like"/>
    <property type="match status" value="1"/>
</dbReference>
<evidence type="ECO:0000313" key="6">
    <source>
        <dbReference type="Proteomes" id="UP000799640"/>
    </source>
</evidence>
<evidence type="ECO:0000313" key="5">
    <source>
        <dbReference type="EMBL" id="KAF2403258.1"/>
    </source>
</evidence>
<gene>
    <name evidence="5" type="ORF">EJ06DRAFT_506637</name>
</gene>
<evidence type="ECO:0000256" key="2">
    <source>
        <dbReference type="ARBA" id="ARBA00011245"/>
    </source>
</evidence>
<dbReference type="InterPro" id="IPR036291">
    <property type="entry name" value="NAD(P)-bd_dom_sf"/>
</dbReference>
<keyword evidence="6" id="KW-1185">Reference proteome</keyword>
<dbReference type="PANTHER" id="PTHR45348:SF2">
    <property type="entry name" value="ZINC-TYPE ALCOHOL DEHYDROGENASE-LIKE PROTEIN C2E1P3.01"/>
    <property type="match status" value="1"/>
</dbReference>
<comment type="similarity">
    <text evidence="1">Belongs to the zinc-containing alcohol dehydrogenase family.</text>
</comment>
<dbReference type="InterPro" id="IPR013154">
    <property type="entry name" value="ADH-like_N"/>
</dbReference>
<evidence type="ECO:0000256" key="3">
    <source>
        <dbReference type="ARBA" id="ARBA00023002"/>
    </source>
</evidence>
<protein>
    <submittedName>
        <fullName evidence="5">Putative quinone oxidoreductase</fullName>
    </submittedName>
</protein>
<keyword evidence="3" id="KW-0560">Oxidoreductase</keyword>
<dbReference type="CDD" id="cd08249">
    <property type="entry name" value="enoyl_reductase_like"/>
    <property type="match status" value="1"/>
</dbReference>
<feature type="domain" description="Enoyl reductase (ER)" evidence="4">
    <location>
        <begin position="11"/>
        <end position="334"/>
    </location>
</feature>
<dbReference type="Gene3D" id="3.40.50.720">
    <property type="entry name" value="NAD(P)-binding Rossmann-like Domain"/>
    <property type="match status" value="1"/>
</dbReference>
<sequence length="352" mass="36823">MTNQAAWVMNTSAEPLVVDEAPMPQPGPTDIVIKTAAVGVTSLDSAVHSGAIVCVSKSDCVKIEQYPNILGGDIAGTVHAVGSEVEGRFKEGDRVIATGQSLCTGNPANGGFQLYTQVPAALSAHVPTSMPLERAVVLPFALTTAAAGLYMNEFLGLPLPTEDPSPTNHVLLVNGASSMVGSAVTQLASASGMTVVAVVPKKDFAYVERLGARECVDSESEAKISESVEAIQKYGGFFGCYDPISSPETVRFCAEVADEFDGGVVVTTLVPPAGLPKKVKATWCSAVHMAQLDPEVTKVIWGEYIPHALKSGALRPVPEPMVVGHGLPAIQKGIQQYENLPVQPPGRPVVIL</sequence>
<evidence type="ECO:0000256" key="1">
    <source>
        <dbReference type="ARBA" id="ARBA00008072"/>
    </source>
</evidence>
<name>A0A6G1I4M6_9PEZI</name>
<evidence type="ECO:0000259" key="4">
    <source>
        <dbReference type="SMART" id="SM00829"/>
    </source>
</evidence>
<dbReference type="InterPro" id="IPR047122">
    <property type="entry name" value="Trans-enoyl_RdTase-like"/>
</dbReference>
<dbReference type="Proteomes" id="UP000799640">
    <property type="component" value="Unassembled WGS sequence"/>
</dbReference>
<dbReference type="InterPro" id="IPR011032">
    <property type="entry name" value="GroES-like_sf"/>
</dbReference>
<comment type="subunit">
    <text evidence="2">Monomer.</text>
</comment>
<dbReference type="SMART" id="SM00829">
    <property type="entry name" value="PKS_ER"/>
    <property type="match status" value="1"/>
</dbReference>
<dbReference type="EMBL" id="ML996690">
    <property type="protein sequence ID" value="KAF2403258.1"/>
    <property type="molecule type" value="Genomic_DNA"/>
</dbReference>
<organism evidence="5 6">
    <name type="scientific">Trichodelitschia bisporula</name>
    <dbReference type="NCBI Taxonomy" id="703511"/>
    <lineage>
        <taxon>Eukaryota</taxon>
        <taxon>Fungi</taxon>
        <taxon>Dikarya</taxon>
        <taxon>Ascomycota</taxon>
        <taxon>Pezizomycotina</taxon>
        <taxon>Dothideomycetes</taxon>
        <taxon>Dothideomycetes incertae sedis</taxon>
        <taxon>Phaeotrichales</taxon>
        <taxon>Phaeotrichaceae</taxon>
        <taxon>Trichodelitschia</taxon>
    </lineage>
</organism>
<dbReference type="InterPro" id="IPR013149">
    <property type="entry name" value="ADH-like_C"/>
</dbReference>